<organism evidence="2 3">
    <name type="scientific">Bugula neritina</name>
    <name type="common">Brown bryozoan</name>
    <name type="synonym">Sertularia neritina</name>
    <dbReference type="NCBI Taxonomy" id="10212"/>
    <lineage>
        <taxon>Eukaryota</taxon>
        <taxon>Metazoa</taxon>
        <taxon>Spiralia</taxon>
        <taxon>Lophotrochozoa</taxon>
        <taxon>Bryozoa</taxon>
        <taxon>Gymnolaemata</taxon>
        <taxon>Cheilostomatida</taxon>
        <taxon>Flustrina</taxon>
        <taxon>Buguloidea</taxon>
        <taxon>Bugulidae</taxon>
        <taxon>Bugula</taxon>
    </lineage>
</organism>
<dbReference type="OrthoDB" id="6150660at2759"/>
<reference evidence="2" key="1">
    <citation type="submission" date="2020-06" db="EMBL/GenBank/DDBJ databases">
        <title>Draft genome of Bugula neritina, a colonial animal packing powerful symbionts and potential medicines.</title>
        <authorList>
            <person name="Rayko M."/>
        </authorList>
    </citation>
    <scope>NUCLEOTIDE SEQUENCE [LARGE SCALE GENOMIC DNA]</scope>
    <source>
        <strain evidence="2">Kwan_BN1</strain>
    </source>
</reference>
<proteinExistence type="predicted"/>
<dbReference type="EMBL" id="VXIV02003259">
    <property type="protein sequence ID" value="KAF6019008.1"/>
    <property type="molecule type" value="Genomic_DNA"/>
</dbReference>
<dbReference type="InterPro" id="IPR021109">
    <property type="entry name" value="Peptidase_aspartic_dom_sf"/>
</dbReference>
<dbReference type="SUPFAM" id="SSF50630">
    <property type="entry name" value="Acid proteases"/>
    <property type="match status" value="1"/>
</dbReference>
<accession>A0A7J7J0L7</accession>
<protein>
    <recommendedName>
        <fullName evidence="4">Peptidase A2 domain-containing protein</fullName>
    </recommendedName>
</protein>
<dbReference type="Proteomes" id="UP000593567">
    <property type="component" value="Unassembled WGS sequence"/>
</dbReference>
<evidence type="ECO:0008006" key="4">
    <source>
        <dbReference type="Google" id="ProtNLM"/>
    </source>
</evidence>
<feature type="region of interest" description="Disordered" evidence="1">
    <location>
        <begin position="111"/>
        <end position="130"/>
    </location>
</feature>
<dbReference type="PANTHER" id="PTHR37984">
    <property type="entry name" value="PROTEIN CBG26694"/>
    <property type="match status" value="1"/>
</dbReference>
<dbReference type="Gene3D" id="2.40.70.10">
    <property type="entry name" value="Acid Proteases"/>
    <property type="match status" value="1"/>
</dbReference>
<comment type="caution">
    <text evidence="2">The sequence shown here is derived from an EMBL/GenBank/DDBJ whole genome shotgun (WGS) entry which is preliminary data.</text>
</comment>
<evidence type="ECO:0000313" key="2">
    <source>
        <dbReference type="EMBL" id="KAF6019008.1"/>
    </source>
</evidence>
<dbReference type="AlphaFoldDB" id="A0A7J7J0L7"/>
<name>A0A7J7J0L7_BUGNE</name>
<sequence>MVMMGTSDCVFFRLYEELYKLDYQNGLWYFNGGILPQYALLDQYPGIAVMADEGVHFGLMFWLYSSNRSVADTRSRWNFLHVLYRHKKAEIIAQNQKAELDGERQVFTVRSKQGTDSNQHASENRENKGQNGQLIRDCEYCGRDHVKGRCPAYNKQCDKCQSMGHFSKVCRKMNTKRVNQIEALQGDSSEEGDTFHVHVVSDDRHINTGLKGSITCNKWTLNFLIKGEVLQARVDTGAEVSTMSKNRFTQLGFHEVTKTKAKLSGYGDKSIPVLGYAKLPVTMSSGKTAVVKFYVTDNDNQALLSMPVIVDLDLLPKMVNQVSEKQVNKQQLLDKYPEVFTGLYRTEQACGFRGHCQRCFAGFVAITDCSC</sequence>
<keyword evidence="3" id="KW-1185">Reference proteome</keyword>
<feature type="compositionally biased region" description="Polar residues" evidence="1">
    <location>
        <begin position="111"/>
        <end position="121"/>
    </location>
</feature>
<dbReference type="PANTHER" id="PTHR37984:SF9">
    <property type="entry name" value="INTEGRASE CATALYTIC DOMAIN-CONTAINING PROTEIN"/>
    <property type="match status" value="1"/>
</dbReference>
<evidence type="ECO:0000256" key="1">
    <source>
        <dbReference type="SAM" id="MobiDB-lite"/>
    </source>
</evidence>
<evidence type="ECO:0000313" key="3">
    <source>
        <dbReference type="Proteomes" id="UP000593567"/>
    </source>
</evidence>
<gene>
    <name evidence="2" type="ORF">EB796_022684</name>
</gene>
<dbReference type="InterPro" id="IPR050951">
    <property type="entry name" value="Retrovirus_Pol_polyprotein"/>
</dbReference>